<dbReference type="Proteomes" id="UP000094893">
    <property type="component" value="Unassembled WGS sequence"/>
</dbReference>
<evidence type="ECO:0000313" key="2">
    <source>
        <dbReference type="EMBL" id="OCX68108.1"/>
    </source>
</evidence>
<accession>A0A1C2HWH9</accession>
<evidence type="ECO:0000259" key="1">
    <source>
        <dbReference type="Pfam" id="PF01464"/>
    </source>
</evidence>
<gene>
    <name evidence="2" type="ORF">A6P07_18815</name>
</gene>
<dbReference type="AlphaFoldDB" id="A0A1C2HWH9"/>
<dbReference type="SUPFAM" id="SSF53955">
    <property type="entry name" value="Lysozyme-like"/>
    <property type="match status" value="1"/>
</dbReference>
<dbReference type="Pfam" id="PF01464">
    <property type="entry name" value="SLT"/>
    <property type="match status" value="1"/>
</dbReference>
<dbReference type="InterPro" id="IPR023346">
    <property type="entry name" value="Lysozyme-like_dom_sf"/>
</dbReference>
<sequence length="165" mass="18445">MSLKAYLHIPPTVIRRPAHLQPGAPLLSHAQIQVLQAAYRIGHHLGMGDRLAAVAFQESGLGLDPVSPAHYGAGSVGYLALQQVLQAHPRLQTDFQGRNWAQVLIQNPRLSLLVAGYYLQHCYHVAGDNWQAALNLYRYGYGQQGTYPAKISHRERQLQPYFEQI</sequence>
<dbReference type="Gene3D" id="1.10.530.10">
    <property type="match status" value="1"/>
</dbReference>
<dbReference type="EMBL" id="LWSA01000313">
    <property type="protein sequence ID" value="OCX68108.1"/>
    <property type="molecule type" value="Genomic_DNA"/>
</dbReference>
<reference evidence="2 3" key="1">
    <citation type="journal article" date="2016" name="Int. J. Mol. Sci.">
        <title>Comparative genomics of the extreme acidophile Acidithiobacillus thiooxidans reveals intraspecific divergence and niche adaptation.</title>
        <authorList>
            <person name="Zhang X."/>
            <person name="Feng X."/>
            <person name="Tao J."/>
            <person name="Ma L."/>
            <person name="Xiao Y."/>
            <person name="Liang Y."/>
            <person name="Liu X."/>
            <person name="Yin H."/>
        </authorList>
    </citation>
    <scope>NUCLEOTIDE SEQUENCE [LARGE SCALE GENOMIC DNA]</scope>
    <source>
        <strain evidence="2 3">A02</strain>
    </source>
</reference>
<proteinExistence type="predicted"/>
<name>A0A1C2HWH9_ACITH</name>
<organism evidence="2 3">
    <name type="scientific">Acidithiobacillus thiooxidans</name>
    <name type="common">Thiobacillus thiooxidans</name>
    <dbReference type="NCBI Taxonomy" id="930"/>
    <lineage>
        <taxon>Bacteria</taxon>
        <taxon>Pseudomonadati</taxon>
        <taxon>Pseudomonadota</taxon>
        <taxon>Acidithiobacillia</taxon>
        <taxon>Acidithiobacillales</taxon>
        <taxon>Acidithiobacillaceae</taxon>
        <taxon>Acidithiobacillus</taxon>
    </lineage>
</organism>
<dbReference type="InterPro" id="IPR008258">
    <property type="entry name" value="Transglycosylase_SLT_dom_1"/>
</dbReference>
<comment type="caution">
    <text evidence="2">The sequence shown here is derived from an EMBL/GenBank/DDBJ whole genome shotgun (WGS) entry which is preliminary data.</text>
</comment>
<feature type="domain" description="Transglycosylase SLT" evidence="1">
    <location>
        <begin position="51"/>
        <end position="150"/>
    </location>
</feature>
<protein>
    <recommendedName>
        <fullName evidence="1">Transglycosylase SLT domain-containing protein</fullName>
    </recommendedName>
</protein>
<evidence type="ECO:0000313" key="3">
    <source>
        <dbReference type="Proteomes" id="UP000094893"/>
    </source>
</evidence>